<feature type="coiled-coil region" evidence="1">
    <location>
        <begin position="50"/>
        <end position="98"/>
    </location>
</feature>
<sequence length="466" mass="52650">MGFSKVTEALRCCFGNGRIGAEQVAQEGENCRIVENVEDYKEAKGDKEESQSVKAKYDLLSSENDRLQARLQELESQRDEFERRCDEMQRDLDNKELFLGPQVSDDKITERFESLLGSIKTWSLKFTSDARSNDLSPVNFEKYLQVNCPCWGLEGLDEVPKDQKKRRLFARGLAACIISNIFLTHHPRENSSLGGQEYWLDKETRDQFRIIENKLYSAGRDVVSYRELNDWRALTAELLSRTCKEGELSADADTDLQSWAELIEKVMEPWAASNPDNATDGFEKLSDIFKKAVLLSQLIRRQRPCWSVRCPIMPYASLNAVVESRIIPRKYNPEIMSDRRLDDFLGGYDDMHEKTVEFVVSPALYKRGSLGGEHFEMESVVRKAEVVVHGTVEKSIWSPGEALSISEFAKGVPTMSDSSTILSGGSKSDEGFSTISNFGMQHQKGVCLGDESSLAKNGFGMPLYNS</sequence>
<protein>
    <submittedName>
        <fullName evidence="2">Uncharacterized protein</fullName>
    </submittedName>
</protein>
<dbReference type="EMBL" id="KV749939">
    <property type="protein sequence ID" value="OCL06986.1"/>
    <property type="molecule type" value="Genomic_DNA"/>
</dbReference>
<evidence type="ECO:0000313" key="2">
    <source>
        <dbReference type="EMBL" id="OCL06986.1"/>
    </source>
</evidence>
<reference evidence="2 3" key="1">
    <citation type="journal article" date="2016" name="Nat. Commun.">
        <title>Ectomycorrhizal ecology is imprinted in the genome of the dominant symbiotic fungus Cenococcum geophilum.</title>
        <authorList>
            <consortium name="DOE Joint Genome Institute"/>
            <person name="Peter M."/>
            <person name="Kohler A."/>
            <person name="Ohm R.A."/>
            <person name="Kuo A."/>
            <person name="Krutzmann J."/>
            <person name="Morin E."/>
            <person name="Arend M."/>
            <person name="Barry K.W."/>
            <person name="Binder M."/>
            <person name="Choi C."/>
            <person name="Clum A."/>
            <person name="Copeland A."/>
            <person name="Grisel N."/>
            <person name="Haridas S."/>
            <person name="Kipfer T."/>
            <person name="LaButti K."/>
            <person name="Lindquist E."/>
            <person name="Lipzen A."/>
            <person name="Maire R."/>
            <person name="Meier B."/>
            <person name="Mihaltcheva S."/>
            <person name="Molinier V."/>
            <person name="Murat C."/>
            <person name="Poggeler S."/>
            <person name="Quandt C.A."/>
            <person name="Sperisen C."/>
            <person name="Tritt A."/>
            <person name="Tisserant E."/>
            <person name="Crous P.W."/>
            <person name="Henrissat B."/>
            <person name="Nehls U."/>
            <person name="Egli S."/>
            <person name="Spatafora J.W."/>
            <person name="Grigoriev I.V."/>
            <person name="Martin F.M."/>
        </authorList>
    </citation>
    <scope>NUCLEOTIDE SEQUENCE [LARGE SCALE GENOMIC DNA]</scope>
    <source>
        <strain evidence="2 3">CBS 207.34</strain>
    </source>
</reference>
<accession>A0A8E2EYQ1</accession>
<proteinExistence type="predicted"/>
<dbReference type="Proteomes" id="UP000250140">
    <property type="component" value="Unassembled WGS sequence"/>
</dbReference>
<evidence type="ECO:0000313" key="3">
    <source>
        <dbReference type="Proteomes" id="UP000250140"/>
    </source>
</evidence>
<dbReference type="AlphaFoldDB" id="A0A8E2EYQ1"/>
<name>A0A8E2EYQ1_9PEZI</name>
<keyword evidence="3" id="KW-1185">Reference proteome</keyword>
<keyword evidence="1" id="KW-0175">Coiled coil</keyword>
<evidence type="ECO:0000256" key="1">
    <source>
        <dbReference type="SAM" id="Coils"/>
    </source>
</evidence>
<dbReference type="OrthoDB" id="5213630at2759"/>
<organism evidence="2 3">
    <name type="scientific">Glonium stellatum</name>
    <dbReference type="NCBI Taxonomy" id="574774"/>
    <lineage>
        <taxon>Eukaryota</taxon>
        <taxon>Fungi</taxon>
        <taxon>Dikarya</taxon>
        <taxon>Ascomycota</taxon>
        <taxon>Pezizomycotina</taxon>
        <taxon>Dothideomycetes</taxon>
        <taxon>Pleosporomycetidae</taxon>
        <taxon>Gloniales</taxon>
        <taxon>Gloniaceae</taxon>
        <taxon>Glonium</taxon>
    </lineage>
</organism>
<gene>
    <name evidence="2" type="ORF">AOQ84DRAFT_378104</name>
</gene>